<dbReference type="InterPro" id="IPR001345">
    <property type="entry name" value="PG/BPGM_mutase_AS"/>
</dbReference>
<dbReference type="EC" id="2.7.1.105" evidence="5"/>
<dbReference type="Gene3D" id="3.40.50.300">
    <property type="entry name" value="P-loop containing nucleotide triphosphate hydrolases"/>
    <property type="match status" value="1"/>
</dbReference>
<dbReference type="GO" id="GO:0006000">
    <property type="term" value="P:fructose metabolic process"/>
    <property type="evidence" value="ECO:0007669"/>
    <property type="project" value="InterPro"/>
</dbReference>
<keyword evidence="1" id="KW-0547">Nucleotide-binding</keyword>
<dbReference type="GO" id="GO:0005829">
    <property type="term" value="C:cytosol"/>
    <property type="evidence" value="ECO:0007669"/>
    <property type="project" value="TreeGrafter"/>
</dbReference>
<feature type="domain" description="6-phosphofructo-2-kinase" evidence="4">
    <location>
        <begin position="106"/>
        <end position="316"/>
    </location>
</feature>
<dbReference type="PIRSF" id="PIRSF000709">
    <property type="entry name" value="6PFK_2-Ptase"/>
    <property type="match status" value="1"/>
</dbReference>
<organism evidence="5">
    <name type="scientific">Nannochloropsis gaditana (strain CCMP526)</name>
    <name type="common">Green microalga</name>
    <name type="synonym">Microchloropsis gaditana</name>
    <dbReference type="NCBI Taxonomy" id="1093141"/>
    <lineage>
        <taxon>Eukaryota</taxon>
        <taxon>Sar</taxon>
        <taxon>Stramenopiles</taxon>
        <taxon>Ochrophyta</taxon>
        <taxon>Eustigmatophyceae</taxon>
        <taxon>Eustigmatales</taxon>
        <taxon>Monodopsidaceae</taxon>
        <taxon>Nannochloropsis</taxon>
    </lineage>
</organism>
<reference evidence="5" key="2">
    <citation type="journal article" date="2012" name="Nat. Commun.">
        <title>Draft genome sequence and genetic transformation of the oleaginous alga Nannochloropis gaditana.</title>
        <authorList>
            <person name="Radakovits R."/>
            <person name="Jinkerson R.E."/>
            <person name="Fuerstenberg S.I."/>
            <person name="Tae H."/>
            <person name="Settlage R.E."/>
            <person name="Boore J.L."/>
            <person name="Posewitz M.C."/>
        </authorList>
    </citation>
    <scope>NUCLEOTIDE SEQUENCE</scope>
    <source>
        <strain evidence="5">CCMP526</strain>
    </source>
</reference>
<dbReference type="InterPro" id="IPR003094">
    <property type="entry name" value="6Pfruct_kin"/>
</dbReference>
<protein>
    <submittedName>
        <fullName evidence="5">6-phosphofructo-2-kinase / fructose-2,6-bisphosphatase</fullName>
        <ecNumber evidence="5">2.7.1.105</ecNumber>
    </submittedName>
</protein>
<dbReference type="InterPro" id="IPR027417">
    <property type="entry name" value="P-loop_NTPase"/>
</dbReference>
<keyword evidence="2" id="KW-0067">ATP-binding</keyword>
<proteinExistence type="evidence at transcript level"/>
<dbReference type="SUPFAM" id="SSF53254">
    <property type="entry name" value="Phosphoglycerate mutase-like"/>
    <property type="match status" value="1"/>
</dbReference>
<dbReference type="PRINTS" id="PR00991">
    <property type="entry name" value="6PFRUCTKNASE"/>
</dbReference>
<dbReference type="CDD" id="cd07067">
    <property type="entry name" value="HP_PGM_like"/>
    <property type="match status" value="1"/>
</dbReference>
<feature type="compositionally biased region" description="Low complexity" evidence="3">
    <location>
        <begin position="1"/>
        <end position="23"/>
    </location>
</feature>
<dbReference type="PANTHER" id="PTHR10606">
    <property type="entry name" value="6-PHOSPHOFRUCTO-2-KINASE/FRUCTOSE-2,6-BISPHOSPHATASE"/>
    <property type="match status" value="1"/>
</dbReference>
<dbReference type="CDD" id="cd00009">
    <property type="entry name" value="AAA"/>
    <property type="match status" value="1"/>
</dbReference>
<dbReference type="GO" id="GO:0006003">
    <property type="term" value="P:fructose 2,6-bisphosphate metabolic process"/>
    <property type="evidence" value="ECO:0007669"/>
    <property type="project" value="InterPro"/>
</dbReference>
<evidence type="ECO:0000256" key="3">
    <source>
        <dbReference type="SAM" id="MobiDB-lite"/>
    </source>
</evidence>
<dbReference type="InterPro" id="IPR029033">
    <property type="entry name" value="His_PPase_superfam"/>
</dbReference>
<dbReference type="EMBL" id="JU980213">
    <property type="protein sequence ID" value="AFJ69276.1"/>
    <property type="molecule type" value="mRNA"/>
</dbReference>
<sequence>MSSESSTVSSSSSTSGPASIGSGRSEKLTQEEEEEEEASVKPTGSGPDAKGEAPSAPLSNTKQSERRSAMPALPISHVPQAAPGASAAVGHTIENSIPLSIFPIAADKFAICVCGLPGVGKTHIARRLGRYLSFFHAVPVQVFNASEYRRRLVGLWKDATCFNFQNAEAVKKLEEVHNAVIGDMVAFLDRNTTGVAIFDSGSSNATHAKRADVMQKLHSTGARVLWIEVFNSREQGMCPYGSPDYAGATKEEAEKDYRMRVENYKRIYEEIDSGKYPAESRWTYLKCDHSRQHFILHKVTGYLPHKMVHFVINHNTSAHEFYLSRHGQSEYNAIGRIGGDSGLSLHGQNYAKKLGVFAQEKIMTTTTTKLPRPARLWTSTMRRTKETAQYIPQQTLVLKDQENQALEYKWTSMRPRAWHHLDELFAGVCDGMTYEEIEKHYPDEFARRSIDKLAYRYPRGESYLDVIARLEPIIIEMERHREPLLIVGHQGILRIIYAFYMGLTRAQAPYVSIPLNCVVQLEPSAFHCHEERHILYTPTKALPTDGQDEPINKYEMMTDPQSH</sequence>
<dbReference type="GO" id="GO:0005524">
    <property type="term" value="F:ATP binding"/>
    <property type="evidence" value="ECO:0007669"/>
    <property type="project" value="UniProtKB-KW"/>
</dbReference>
<evidence type="ECO:0000256" key="2">
    <source>
        <dbReference type="ARBA" id="ARBA00022840"/>
    </source>
</evidence>
<dbReference type="GO" id="GO:0003873">
    <property type="term" value="F:6-phosphofructo-2-kinase activity"/>
    <property type="evidence" value="ECO:0007669"/>
    <property type="project" value="UniProtKB-EC"/>
</dbReference>
<dbReference type="Pfam" id="PF00300">
    <property type="entry name" value="His_Phos_1"/>
    <property type="match status" value="1"/>
</dbReference>
<accession>I2CQU3</accession>
<evidence type="ECO:0000256" key="1">
    <source>
        <dbReference type="ARBA" id="ARBA00022741"/>
    </source>
</evidence>
<dbReference type="InterPro" id="IPR013078">
    <property type="entry name" value="His_Pase_superF_clade-1"/>
</dbReference>
<dbReference type="PANTHER" id="PTHR10606:SF44">
    <property type="entry name" value="6-PHOSPHOFRUCTO 2-KINASE_FRUCTOSE 2,6-BISPHOSPHATASE LONG FORM"/>
    <property type="match status" value="1"/>
</dbReference>
<gene>
    <name evidence="5" type="ORF">NGATSA_3008500</name>
</gene>
<dbReference type="AlphaFoldDB" id="I2CQU3"/>
<dbReference type="SMART" id="SM00855">
    <property type="entry name" value="PGAM"/>
    <property type="match status" value="1"/>
</dbReference>
<dbReference type="GO" id="GO:0004331">
    <property type="term" value="F:fructose-2,6-bisphosphate 2-phosphatase activity"/>
    <property type="evidence" value="ECO:0007669"/>
    <property type="project" value="TreeGrafter"/>
</dbReference>
<evidence type="ECO:0000259" key="4">
    <source>
        <dbReference type="Pfam" id="PF01591"/>
    </source>
</evidence>
<reference evidence="5" key="1">
    <citation type="journal article" date="2012" name="Bioengineered">
        <title>Additional insights into the genome of the oleaginous model alga Nannochloropsis gaditana.</title>
        <authorList>
            <person name="Jinkerson R.E."/>
            <person name="Radakovits R."/>
            <person name="Posewitz M.C."/>
        </authorList>
    </citation>
    <scope>NUCLEOTIDE SEQUENCE</scope>
    <source>
        <strain evidence="5">CCMP526</strain>
    </source>
</reference>
<dbReference type="SUPFAM" id="SSF52540">
    <property type="entry name" value="P-loop containing nucleoside triphosphate hydrolases"/>
    <property type="match status" value="1"/>
</dbReference>
<keyword evidence="5" id="KW-0418">Kinase</keyword>
<keyword evidence="5" id="KW-0808">Transferase</keyword>
<dbReference type="Gene3D" id="3.40.50.1240">
    <property type="entry name" value="Phosphoglycerate mutase-like"/>
    <property type="match status" value="1"/>
</dbReference>
<feature type="region of interest" description="Disordered" evidence="3">
    <location>
        <begin position="1"/>
        <end position="68"/>
    </location>
</feature>
<evidence type="ECO:0000313" key="5">
    <source>
        <dbReference type="EMBL" id="AFJ69276.1"/>
    </source>
</evidence>
<dbReference type="InterPro" id="IPR013079">
    <property type="entry name" value="6Phosfructo_kin"/>
</dbReference>
<dbReference type="Pfam" id="PF01591">
    <property type="entry name" value="6PF2K"/>
    <property type="match status" value="1"/>
</dbReference>
<name>I2CQU3_NANGC</name>
<dbReference type="PROSITE" id="PS00175">
    <property type="entry name" value="PG_MUTASE"/>
    <property type="match status" value="1"/>
</dbReference>